<dbReference type="Gene3D" id="1.10.443.10">
    <property type="entry name" value="Intergrase catalytic core"/>
    <property type="match status" value="1"/>
</dbReference>
<sequence>MATAVRVRFPPSAPARHQGLWQLAATLSFLVVSSSAASPARPLFFLPLRIWVKQVVQKVPQMPSAAASSAHPHGTCHSHPITRRSGQHLLCVGRIFYFRCALPAAAKKRLGNAEIRLSLGTCFRQEAKLLACRLFALLHASLPGVPDLPTLRHILIRHLSSMQGKDVSEYGKRGPRKTALPCSFSQPPAMTVTNSMDARDARGFTAPSFACDRQPASSATGATPSARKPVCQDTCLHPLSQQVTAKISQLSTTIFPGKHVAAISPDGALASSSTTSCSAENSIRTDHPHGMLCPDTLLLLREELLSRNNLNPDTIREIFKRYLNNYAPVTVAAEPETSPVHVSRKKRGIRLSTFIRRYTESKLADKRWTADNLTTQQGRLETLIEILGDRDILQLQRDDLRYYRDTLRKLPPNRKKSPLYKGKSISQILAMSPATTLSIKTVNVTVEAVASMFEWGIREGLLTTNPAKALQIKDTRRDIELREAFTQEDITLLFSPKTFTESSVKHPSFYWAPLIGLYTGMRLEEICQLHCSDIRQEQNIWYIDINTDHHDKRLKNRNAFRKIPIHNDLLAYGFIKYVDKMKLNGQERLFPELRKTEKCPKYGHMVSNFFSRYIERCGITGKKSFHSLRHTFSDFFKRLNLHTDVFRQIFGHEIPHLATRQYGSEFPVSQCYQEIISHLDVHKK</sequence>
<dbReference type="EMBL" id="JABAFY010000020">
    <property type="protein sequence ID" value="NME52213.1"/>
    <property type="molecule type" value="Genomic_DNA"/>
</dbReference>
<dbReference type="PROSITE" id="PS51898">
    <property type="entry name" value="TYR_RECOMBINASE"/>
    <property type="match status" value="1"/>
</dbReference>
<dbReference type="Pfam" id="PF00589">
    <property type="entry name" value="Phage_integrase"/>
    <property type="match status" value="1"/>
</dbReference>
<dbReference type="Pfam" id="PF20172">
    <property type="entry name" value="DUF6538"/>
    <property type="match status" value="1"/>
</dbReference>
<evidence type="ECO:0000256" key="2">
    <source>
        <dbReference type="ARBA" id="ARBA00023125"/>
    </source>
</evidence>
<comment type="caution">
    <text evidence="5">The sequence shown here is derived from an EMBL/GenBank/DDBJ whole genome shotgun (WGS) entry which is preliminary data.</text>
</comment>
<dbReference type="PANTHER" id="PTHR30349:SF41">
    <property type="entry name" value="INTEGRASE_RECOMBINASE PROTEIN MJ0367-RELATED"/>
    <property type="match status" value="1"/>
</dbReference>
<dbReference type="InterPro" id="IPR011010">
    <property type="entry name" value="DNA_brk_join_enz"/>
</dbReference>
<dbReference type="InterPro" id="IPR050090">
    <property type="entry name" value="Tyrosine_recombinase_XerCD"/>
</dbReference>
<dbReference type="GO" id="GO:0006310">
    <property type="term" value="P:DNA recombination"/>
    <property type="evidence" value="ECO:0007669"/>
    <property type="project" value="UniProtKB-KW"/>
</dbReference>
<evidence type="ECO:0000313" key="6">
    <source>
        <dbReference type="Proteomes" id="UP000522333"/>
    </source>
</evidence>
<dbReference type="RefSeq" id="WP_168935595.1">
    <property type="nucleotide sequence ID" value="NZ_JABAFY010000020.1"/>
</dbReference>
<keyword evidence="2" id="KW-0238">DNA-binding</keyword>
<keyword evidence="3" id="KW-0233">DNA recombination</keyword>
<dbReference type="AlphaFoldDB" id="A0A848CIW1"/>
<dbReference type="InterPro" id="IPR002104">
    <property type="entry name" value="Integrase_catalytic"/>
</dbReference>
<evidence type="ECO:0000313" key="5">
    <source>
        <dbReference type="EMBL" id="NME52213.1"/>
    </source>
</evidence>
<reference evidence="5 6" key="1">
    <citation type="submission" date="2020-04" db="EMBL/GenBank/DDBJ databases">
        <authorList>
            <person name="Hitch T.C.A."/>
            <person name="Wylensek D."/>
            <person name="Clavel T."/>
        </authorList>
    </citation>
    <scope>NUCLEOTIDE SEQUENCE [LARGE SCALE GENOMIC DNA]</scope>
    <source>
        <strain evidence="5 6">PG-251-APC-1</strain>
    </source>
</reference>
<evidence type="ECO:0000256" key="1">
    <source>
        <dbReference type="ARBA" id="ARBA00008857"/>
    </source>
</evidence>
<dbReference type="InterPro" id="IPR013762">
    <property type="entry name" value="Integrase-like_cat_sf"/>
</dbReference>
<dbReference type="GO" id="GO:0003677">
    <property type="term" value="F:DNA binding"/>
    <property type="evidence" value="ECO:0007669"/>
    <property type="project" value="UniProtKB-KW"/>
</dbReference>
<dbReference type="PANTHER" id="PTHR30349">
    <property type="entry name" value="PHAGE INTEGRASE-RELATED"/>
    <property type="match status" value="1"/>
</dbReference>
<proteinExistence type="inferred from homology"/>
<dbReference type="GO" id="GO:0015074">
    <property type="term" value="P:DNA integration"/>
    <property type="evidence" value="ECO:0007669"/>
    <property type="project" value="InterPro"/>
</dbReference>
<organism evidence="5 6">
    <name type="scientific">Desulfovibrio piger</name>
    <dbReference type="NCBI Taxonomy" id="901"/>
    <lineage>
        <taxon>Bacteria</taxon>
        <taxon>Pseudomonadati</taxon>
        <taxon>Thermodesulfobacteriota</taxon>
        <taxon>Desulfovibrionia</taxon>
        <taxon>Desulfovibrionales</taxon>
        <taxon>Desulfovibrionaceae</taxon>
        <taxon>Desulfovibrio</taxon>
    </lineage>
</organism>
<dbReference type="Proteomes" id="UP000522333">
    <property type="component" value="Unassembled WGS sequence"/>
</dbReference>
<accession>A0A848CIW1</accession>
<name>A0A848CIW1_9BACT</name>
<gene>
    <name evidence="5" type="ORF">HF854_06660</name>
</gene>
<dbReference type="SUPFAM" id="SSF56349">
    <property type="entry name" value="DNA breaking-rejoining enzymes"/>
    <property type="match status" value="1"/>
</dbReference>
<comment type="similarity">
    <text evidence="1">Belongs to the 'phage' integrase family.</text>
</comment>
<protein>
    <submittedName>
        <fullName evidence="5">Site-specific integrase</fullName>
    </submittedName>
</protein>
<dbReference type="Gene3D" id="1.10.150.130">
    <property type="match status" value="1"/>
</dbReference>
<feature type="domain" description="Tyr recombinase" evidence="4">
    <location>
        <begin position="480"/>
        <end position="677"/>
    </location>
</feature>
<evidence type="ECO:0000259" key="4">
    <source>
        <dbReference type="PROSITE" id="PS51898"/>
    </source>
</evidence>
<dbReference type="InterPro" id="IPR010998">
    <property type="entry name" value="Integrase_recombinase_N"/>
</dbReference>
<dbReference type="InterPro" id="IPR046668">
    <property type="entry name" value="DUF6538"/>
</dbReference>
<evidence type="ECO:0000256" key="3">
    <source>
        <dbReference type="ARBA" id="ARBA00023172"/>
    </source>
</evidence>
<dbReference type="CDD" id="cd01184">
    <property type="entry name" value="INT_C_like_1"/>
    <property type="match status" value="1"/>
</dbReference>